<feature type="binding site" evidence="2">
    <location>
        <position position="139"/>
    </location>
    <ligand>
        <name>Zn(2+)</name>
        <dbReference type="ChEBI" id="CHEBI:29105"/>
        <label>2</label>
    </ligand>
</feature>
<feature type="binding site" evidence="2">
    <location>
        <position position="181"/>
    </location>
    <ligand>
        <name>Zn(2+)</name>
        <dbReference type="ChEBI" id="CHEBI:29105"/>
        <label>1</label>
        <note>catalytic</note>
    </ligand>
</feature>
<keyword evidence="4" id="KW-1185">Reference proteome</keyword>
<keyword evidence="2" id="KW-0862">Zinc</keyword>
<dbReference type="GO" id="GO:0005975">
    <property type="term" value="P:carbohydrate metabolic process"/>
    <property type="evidence" value="ECO:0007669"/>
    <property type="project" value="InterPro"/>
</dbReference>
<evidence type="ECO:0000313" key="4">
    <source>
        <dbReference type="Proteomes" id="UP000307380"/>
    </source>
</evidence>
<comment type="caution">
    <text evidence="3">The sequence shown here is derived from an EMBL/GenBank/DDBJ whole genome shotgun (WGS) entry which is preliminary data.</text>
</comment>
<accession>A0A4S4FXN6</accession>
<feature type="binding site" evidence="2">
    <location>
        <position position="209"/>
    </location>
    <ligand>
        <name>Zn(2+)</name>
        <dbReference type="ChEBI" id="CHEBI:29105"/>
        <label>1</label>
        <note>catalytic</note>
    </ligand>
</feature>
<dbReference type="InterPro" id="IPR050246">
    <property type="entry name" value="Class_II_FBP_aldolase"/>
</dbReference>
<dbReference type="GO" id="GO:0008270">
    <property type="term" value="F:zinc ion binding"/>
    <property type="evidence" value="ECO:0007669"/>
    <property type="project" value="InterPro"/>
</dbReference>
<evidence type="ECO:0000313" key="3">
    <source>
        <dbReference type="EMBL" id="THG34456.1"/>
    </source>
</evidence>
<dbReference type="InterPro" id="IPR013785">
    <property type="entry name" value="Aldolase_TIM"/>
</dbReference>
<dbReference type="OrthoDB" id="9803995at2"/>
<gene>
    <name evidence="3" type="ORF">E6C70_09340</name>
</gene>
<keyword evidence="2" id="KW-0479">Metal-binding</keyword>
<dbReference type="SUPFAM" id="SSF51569">
    <property type="entry name" value="Aldolase"/>
    <property type="match status" value="1"/>
</dbReference>
<dbReference type="Proteomes" id="UP000307380">
    <property type="component" value="Unassembled WGS sequence"/>
</dbReference>
<evidence type="ECO:0000256" key="2">
    <source>
        <dbReference type="PIRSR" id="PIRSR001359-3"/>
    </source>
</evidence>
<dbReference type="RefSeq" id="WP_136424254.1">
    <property type="nucleotide sequence ID" value="NZ_SSSN01000005.1"/>
</dbReference>
<evidence type="ECO:0000256" key="1">
    <source>
        <dbReference type="PIRSR" id="PIRSR001359-1"/>
    </source>
</evidence>
<dbReference type="GO" id="GO:0016832">
    <property type="term" value="F:aldehyde-lyase activity"/>
    <property type="evidence" value="ECO:0007669"/>
    <property type="project" value="InterPro"/>
</dbReference>
<name>A0A4S4FXN6_9MICO</name>
<feature type="binding site" evidence="2">
    <location>
        <position position="109"/>
    </location>
    <ligand>
        <name>Zn(2+)</name>
        <dbReference type="ChEBI" id="CHEBI:29105"/>
        <label>2</label>
    </ligand>
</feature>
<reference evidence="3 4" key="1">
    <citation type="submission" date="2019-04" db="EMBL/GenBank/DDBJ databases">
        <authorList>
            <person name="Jiang L."/>
        </authorList>
    </citation>
    <scope>NUCLEOTIDE SEQUENCE [LARGE SCALE GENOMIC DNA]</scope>
    <source>
        <strain evidence="3 4">YIM 131861</strain>
    </source>
</reference>
<sequence>MTLSSTRALVDDAAERGGAVPAFNVITLDQAEAIVEGASSAGVGVLLQVSENAIRWHRSPEPILAACRELAAAAPVPVGLHLDHVEDRDLLRRVFARAGDLGVGSIMFDASTLDYEDNVEATAAVVAEAHALGLWVEAELGEIGGKDGAHAPGVRTDPDEARAFAEATDVDGLAVAVGSSHAMREQSAAVDIALVRRIALRVPVPLVLHGSSGVADDVVREAVEAGIRKVNVGTALNIAATDALRSALAEQPGAIDPRKYSRSSRDATAALVAHLCRIIAPAASA</sequence>
<dbReference type="PIRSF" id="PIRSF001359">
    <property type="entry name" value="F_bP_aldolase_II"/>
    <property type="match status" value="1"/>
</dbReference>
<organism evidence="3 4">
    <name type="scientific">Orlajensenia flava</name>
    <dbReference type="NCBI Taxonomy" id="2565934"/>
    <lineage>
        <taxon>Bacteria</taxon>
        <taxon>Bacillati</taxon>
        <taxon>Actinomycetota</taxon>
        <taxon>Actinomycetes</taxon>
        <taxon>Micrococcales</taxon>
        <taxon>Microbacteriaceae</taxon>
        <taxon>Orlajensenia</taxon>
    </lineage>
</organism>
<dbReference type="EMBL" id="SSSN01000005">
    <property type="protein sequence ID" value="THG34456.1"/>
    <property type="molecule type" value="Genomic_DNA"/>
</dbReference>
<dbReference type="InterPro" id="IPR000771">
    <property type="entry name" value="FBA_II"/>
</dbReference>
<feature type="active site" description="Proton donor" evidence="1">
    <location>
        <position position="83"/>
    </location>
</feature>
<feature type="binding site" evidence="2">
    <location>
        <position position="84"/>
    </location>
    <ligand>
        <name>Zn(2+)</name>
        <dbReference type="ChEBI" id="CHEBI:29105"/>
        <label>1</label>
        <note>catalytic</note>
    </ligand>
</feature>
<comment type="cofactor">
    <cofactor evidence="2">
        <name>Zn(2+)</name>
        <dbReference type="ChEBI" id="CHEBI:29105"/>
    </cofactor>
    <text evidence="2">Binds 2 Zn(2+) ions per subunit. One is catalytic and the other provides a structural contribution.</text>
</comment>
<protein>
    <submittedName>
        <fullName evidence="3">Class II fructose-bisphosphate aldolase</fullName>
    </submittedName>
</protein>
<dbReference type="PANTHER" id="PTHR30304:SF0">
    <property type="entry name" value="D-TAGATOSE-1,6-BISPHOSPHATE ALDOLASE SUBUNIT GATY-RELATED"/>
    <property type="match status" value="1"/>
</dbReference>
<dbReference type="Gene3D" id="3.20.20.70">
    <property type="entry name" value="Aldolase class I"/>
    <property type="match status" value="1"/>
</dbReference>
<dbReference type="AlphaFoldDB" id="A0A4S4FXN6"/>
<dbReference type="PANTHER" id="PTHR30304">
    <property type="entry name" value="D-TAGATOSE-1,6-BISPHOSPHATE ALDOLASE"/>
    <property type="match status" value="1"/>
</dbReference>
<dbReference type="Pfam" id="PF01116">
    <property type="entry name" value="F_bP_aldolase"/>
    <property type="match status" value="1"/>
</dbReference>
<proteinExistence type="predicted"/>